<feature type="compositionally biased region" description="Low complexity" evidence="1">
    <location>
        <begin position="300"/>
        <end position="314"/>
    </location>
</feature>
<organism evidence="4 5">
    <name type="scientific">Streptomyces polygonati</name>
    <dbReference type="NCBI Taxonomy" id="1617087"/>
    <lineage>
        <taxon>Bacteria</taxon>
        <taxon>Bacillati</taxon>
        <taxon>Actinomycetota</taxon>
        <taxon>Actinomycetes</taxon>
        <taxon>Kitasatosporales</taxon>
        <taxon>Streptomycetaceae</taxon>
        <taxon>Streptomyces</taxon>
    </lineage>
</organism>
<keyword evidence="5" id="KW-1185">Reference proteome</keyword>
<evidence type="ECO:0008006" key="6">
    <source>
        <dbReference type="Google" id="ProtNLM"/>
    </source>
</evidence>
<keyword evidence="2" id="KW-0812">Transmembrane</keyword>
<keyword evidence="2" id="KW-0472">Membrane</keyword>
<dbReference type="Proteomes" id="UP001595765">
    <property type="component" value="Unassembled WGS sequence"/>
</dbReference>
<evidence type="ECO:0000256" key="3">
    <source>
        <dbReference type="SAM" id="SignalP"/>
    </source>
</evidence>
<dbReference type="InterPro" id="IPR015943">
    <property type="entry name" value="WD40/YVTN_repeat-like_dom_sf"/>
</dbReference>
<dbReference type="EMBL" id="JBHSBB010000013">
    <property type="protein sequence ID" value="MFC4033615.1"/>
    <property type="molecule type" value="Genomic_DNA"/>
</dbReference>
<evidence type="ECO:0000256" key="1">
    <source>
        <dbReference type="SAM" id="MobiDB-lite"/>
    </source>
</evidence>
<keyword evidence="3" id="KW-0732">Signal</keyword>
<feature type="compositionally biased region" description="Basic and acidic residues" evidence="1">
    <location>
        <begin position="269"/>
        <end position="281"/>
    </location>
</feature>
<evidence type="ECO:0000313" key="4">
    <source>
        <dbReference type="EMBL" id="MFC4033615.1"/>
    </source>
</evidence>
<comment type="caution">
    <text evidence="4">The sequence shown here is derived from an EMBL/GenBank/DDBJ whole genome shotgun (WGS) entry which is preliminary data.</text>
</comment>
<protein>
    <recommendedName>
        <fullName evidence="6">WD40 repeat domain-containing protein</fullName>
    </recommendedName>
</protein>
<evidence type="ECO:0000256" key="2">
    <source>
        <dbReference type="SAM" id="Phobius"/>
    </source>
</evidence>
<name>A0ABV8HNM0_9ACTN</name>
<feature type="transmembrane region" description="Helical" evidence="2">
    <location>
        <begin position="316"/>
        <end position="336"/>
    </location>
</feature>
<dbReference type="SUPFAM" id="SSF75011">
    <property type="entry name" value="3-carboxy-cis,cis-mucoante lactonizing enzyme"/>
    <property type="match status" value="1"/>
</dbReference>
<dbReference type="PROSITE" id="PS51257">
    <property type="entry name" value="PROKAR_LIPOPROTEIN"/>
    <property type="match status" value="1"/>
</dbReference>
<feature type="signal peptide" evidence="3">
    <location>
        <begin position="1"/>
        <end position="29"/>
    </location>
</feature>
<dbReference type="Gene3D" id="2.130.10.10">
    <property type="entry name" value="YVTN repeat-like/Quinoprotein amine dehydrogenase"/>
    <property type="match status" value="1"/>
</dbReference>
<feature type="chain" id="PRO_5046988839" description="WD40 repeat domain-containing protein" evidence="3">
    <location>
        <begin position="30"/>
        <end position="347"/>
    </location>
</feature>
<accession>A0ABV8HNM0</accession>
<keyword evidence="2" id="KW-1133">Transmembrane helix</keyword>
<proteinExistence type="predicted"/>
<gene>
    <name evidence="4" type="ORF">ACFO3J_19315</name>
</gene>
<dbReference type="RefSeq" id="WP_386430698.1">
    <property type="nucleotide sequence ID" value="NZ_JBHSBB010000013.1"/>
</dbReference>
<feature type="region of interest" description="Disordered" evidence="1">
    <location>
        <begin position="263"/>
        <end position="314"/>
    </location>
</feature>
<reference evidence="5" key="1">
    <citation type="journal article" date="2019" name="Int. J. Syst. Evol. Microbiol.">
        <title>The Global Catalogue of Microorganisms (GCM) 10K type strain sequencing project: providing services to taxonomists for standard genome sequencing and annotation.</title>
        <authorList>
            <consortium name="The Broad Institute Genomics Platform"/>
            <consortium name="The Broad Institute Genome Sequencing Center for Infectious Disease"/>
            <person name="Wu L."/>
            <person name="Ma J."/>
        </authorList>
    </citation>
    <scope>NUCLEOTIDE SEQUENCE [LARGE SCALE GENOMIC DNA]</scope>
    <source>
        <strain evidence="5">CGMCC 4.7237</strain>
    </source>
</reference>
<evidence type="ECO:0000313" key="5">
    <source>
        <dbReference type="Proteomes" id="UP001595765"/>
    </source>
</evidence>
<sequence length="347" mass="37055">MRALLPTLPVAAACAAFALACAAAAPAVADSGASVAFHMSDPRITESSGLAASHRHPGIYWTHNDSGDGPYVYAVDSATGKTVARVTMRGIHARDVEAISLGPDGDLYVGDIGDNLDGSWPEVWIYRFPEPRQLRDQTVDVTRFTVKYDAGPRNAEALMVQPKTGRVYIASKNENGGHLYEGPATLDPKGVNVFRRIADVPWVTDGAFSPDGTRLALRGYFWSTDYRWTADRPQEIGSLAVPIQRQGESVTYTPDGRALMYGSEGADSEVWREPLSGKDLPDQDAPATSPATQGGGGGAAQSTTPATQSQSTSRKALGIAVLVGLGAAGVGLRNFARRQRERRREGR</sequence>